<evidence type="ECO:0000313" key="2">
    <source>
        <dbReference type="EMBL" id="AEH59036.1"/>
    </source>
</evidence>
<dbReference type="EMBL" id="JF412274">
    <property type="protein sequence ID" value="AEH59036.1"/>
    <property type="molecule type" value="Genomic_DNA"/>
</dbReference>
<name>F8TUC4_9GAMM</name>
<feature type="region of interest" description="Disordered" evidence="1">
    <location>
        <begin position="51"/>
        <end position="76"/>
    </location>
</feature>
<organism evidence="2">
    <name type="scientific">Lysobacter sp. ATCC 53042</name>
    <dbReference type="NCBI Taxonomy" id="324869"/>
    <lineage>
        <taxon>Bacteria</taxon>
        <taxon>Pseudomonadati</taxon>
        <taxon>Pseudomonadota</taxon>
        <taxon>Gammaproteobacteria</taxon>
        <taxon>Lysobacterales</taxon>
        <taxon>Lysobacteraceae</taxon>
        <taxon>Lysobacter</taxon>
    </lineage>
</organism>
<sequence length="76" mass="7649">MIRPARCAMPATTFKGGGTGQIAATGRARSSGLPACGRGCRVRSTRACARAAASAHKPPRAENPSPRTAGRTADAA</sequence>
<evidence type="ECO:0000256" key="1">
    <source>
        <dbReference type="SAM" id="MobiDB-lite"/>
    </source>
</evidence>
<accession>F8TUC4</accession>
<reference evidence="2" key="1">
    <citation type="journal article" date="2011" name="Chem. Biol.">
        <title>Identification and characterization of the lysobactin biosynthetic gene cluster reveals mechanistic insights into an unusual termination module architecture.</title>
        <authorList>
            <person name="Hou J."/>
            <person name="Robbel L."/>
            <person name="Marahiel M.A."/>
        </authorList>
    </citation>
    <scope>NUCLEOTIDE SEQUENCE</scope>
    <source>
        <strain evidence="2">ATCC 53042</strain>
    </source>
</reference>
<dbReference type="AlphaFoldDB" id="F8TUC4"/>
<proteinExistence type="predicted"/>
<protein>
    <submittedName>
        <fullName evidence="2">Uncharacterized protein</fullName>
    </submittedName>
</protein>